<dbReference type="EMBL" id="CAUOFW020005046">
    <property type="protein sequence ID" value="CAK9168257.1"/>
    <property type="molecule type" value="Genomic_DNA"/>
</dbReference>
<keyword evidence="8" id="KW-1185">Reference proteome</keyword>
<dbReference type="Gene3D" id="3.50.50.60">
    <property type="entry name" value="FAD/NAD(P)-binding domain"/>
    <property type="match status" value="1"/>
</dbReference>
<comment type="cofactor">
    <cofactor evidence="1">
        <name>FAD</name>
        <dbReference type="ChEBI" id="CHEBI:57692"/>
    </cofactor>
</comment>
<dbReference type="GO" id="GO:0016491">
    <property type="term" value="F:oxidoreductase activity"/>
    <property type="evidence" value="ECO:0007669"/>
    <property type="project" value="UniProtKB-KW"/>
</dbReference>
<dbReference type="PANTHER" id="PTHR42737">
    <property type="entry name" value="GLUTATHIONE REDUCTASE"/>
    <property type="match status" value="1"/>
</dbReference>
<evidence type="ECO:0000256" key="3">
    <source>
        <dbReference type="ARBA" id="ARBA00023002"/>
    </source>
</evidence>
<accession>A0ABC8TFP0</accession>
<evidence type="ECO:0000256" key="4">
    <source>
        <dbReference type="ARBA" id="ARBA00023157"/>
    </source>
</evidence>
<feature type="domain" description="FAD/NAD(P)-binding" evidence="6">
    <location>
        <begin position="23"/>
        <end position="65"/>
    </location>
</feature>
<keyword evidence="3" id="KW-0560">Oxidoreductase</keyword>
<dbReference type="AlphaFoldDB" id="A0ABC8TFP0"/>
<dbReference type="Proteomes" id="UP001642360">
    <property type="component" value="Unassembled WGS sequence"/>
</dbReference>
<comment type="similarity">
    <text evidence="2">Belongs to the class-I pyridine nucleotide-disulfide oxidoreductase family.</text>
</comment>
<protein>
    <recommendedName>
        <fullName evidence="6">FAD/NAD(P)-binding domain-containing protein</fullName>
    </recommendedName>
</protein>
<proteinExistence type="inferred from homology"/>
<gene>
    <name evidence="7" type="ORF">ILEXP_LOCUS37598</name>
</gene>
<evidence type="ECO:0000313" key="7">
    <source>
        <dbReference type="EMBL" id="CAK9168257.1"/>
    </source>
</evidence>
<comment type="caution">
    <text evidence="7">The sequence shown here is derived from an EMBL/GenBank/DDBJ whole genome shotgun (WGS) entry which is preliminary data.</text>
</comment>
<dbReference type="InterPro" id="IPR036188">
    <property type="entry name" value="FAD/NAD-bd_sf"/>
</dbReference>
<dbReference type="InterPro" id="IPR023753">
    <property type="entry name" value="FAD/NAD-binding_dom"/>
</dbReference>
<dbReference type="SUPFAM" id="SSF51905">
    <property type="entry name" value="FAD/NAD(P)-binding domain"/>
    <property type="match status" value="1"/>
</dbReference>
<dbReference type="PANTHER" id="PTHR42737:SF2">
    <property type="entry name" value="GLUTATHIONE REDUCTASE"/>
    <property type="match status" value="1"/>
</dbReference>
<evidence type="ECO:0000256" key="1">
    <source>
        <dbReference type="ARBA" id="ARBA00001974"/>
    </source>
</evidence>
<evidence type="ECO:0000256" key="2">
    <source>
        <dbReference type="ARBA" id="ARBA00007532"/>
    </source>
</evidence>
<keyword evidence="5" id="KW-0676">Redox-active center</keyword>
<dbReference type="InterPro" id="IPR046952">
    <property type="entry name" value="GSHR/TRXR-like"/>
</dbReference>
<keyword evidence="4" id="KW-1015">Disulfide bond</keyword>
<reference evidence="7 8" key="1">
    <citation type="submission" date="2024-02" db="EMBL/GenBank/DDBJ databases">
        <authorList>
            <person name="Vignale AGUSTIN F."/>
            <person name="Sosa J E."/>
            <person name="Modenutti C."/>
        </authorList>
    </citation>
    <scope>NUCLEOTIDE SEQUENCE [LARGE SCALE GENOMIC DNA]</scope>
</reference>
<sequence length="74" mass="8194">MLPNYAFSFETPTQLPILTLELAITSDEALSLDELPKHVVILGGGYIAVEFASIWRGMGATVDLCFRKELPLRL</sequence>
<evidence type="ECO:0000256" key="5">
    <source>
        <dbReference type="ARBA" id="ARBA00023284"/>
    </source>
</evidence>
<evidence type="ECO:0000313" key="8">
    <source>
        <dbReference type="Proteomes" id="UP001642360"/>
    </source>
</evidence>
<name>A0ABC8TFP0_9AQUA</name>
<evidence type="ECO:0000259" key="6">
    <source>
        <dbReference type="Pfam" id="PF07992"/>
    </source>
</evidence>
<organism evidence="7 8">
    <name type="scientific">Ilex paraguariensis</name>
    <name type="common">yerba mate</name>
    <dbReference type="NCBI Taxonomy" id="185542"/>
    <lineage>
        <taxon>Eukaryota</taxon>
        <taxon>Viridiplantae</taxon>
        <taxon>Streptophyta</taxon>
        <taxon>Embryophyta</taxon>
        <taxon>Tracheophyta</taxon>
        <taxon>Spermatophyta</taxon>
        <taxon>Magnoliopsida</taxon>
        <taxon>eudicotyledons</taxon>
        <taxon>Gunneridae</taxon>
        <taxon>Pentapetalae</taxon>
        <taxon>asterids</taxon>
        <taxon>campanulids</taxon>
        <taxon>Aquifoliales</taxon>
        <taxon>Aquifoliaceae</taxon>
        <taxon>Ilex</taxon>
    </lineage>
</organism>
<dbReference type="Pfam" id="PF07992">
    <property type="entry name" value="Pyr_redox_2"/>
    <property type="match status" value="1"/>
</dbReference>